<dbReference type="PANTHER" id="PTHR34145:SF28">
    <property type="entry name" value="F-BOX DOMAIN-CONTAINING PROTEIN"/>
    <property type="match status" value="1"/>
</dbReference>
<evidence type="ECO:0000259" key="1">
    <source>
        <dbReference type="PROSITE" id="PS50181"/>
    </source>
</evidence>
<feature type="domain" description="F-box" evidence="1">
    <location>
        <begin position="53"/>
        <end position="103"/>
    </location>
</feature>
<reference evidence="2 3" key="1">
    <citation type="submission" date="2018-04" db="EMBL/GenBank/DDBJ databases">
        <authorList>
            <person name="Vogel A."/>
        </authorList>
    </citation>
    <scope>NUCLEOTIDE SEQUENCE [LARGE SCALE GENOMIC DNA]</scope>
</reference>
<dbReference type="PROSITE" id="PS50181">
    <property type="entry name" value="FBOX"/>
    <property type="match status" value="1"/>
</dbReference>
<dbReference type="InterPro" id="IPR036047">
    <property type="entry name" value="F-box-like_dom_sf"/>
</dbReference>
<dbReference type="InterPro" id="IPR053772">
    <property type="entry name" value="At1g61320/At1g61330-like"/>
</dbReference>
<accession>A0A484NH86</accession>
<dbReference type="EMBL" id="OOIL02006685">
    <property type="protein sequence ID" value="VFR00310.1"/>
    <property type="molecule type" value="Genomic_DNA"/>
</dbReference>
<dbReference type="InterPro" id="IPR032675">
    <property type="entry name" value="LRR_dom_sf"/>
</dbReference>
<sequence length="519" mass="59123">MVLVVGICFAACAGFWLKAYNSSNQLNSHEVDSTSKDNGDRLIDKNLSVHNAEDRISDLPDELLSQIFSHLSPLDAIKKSALSRRWRYVWLTLPCLNLDWCDLSGFRGIFHSNDCDLYKAVYVKKADQILQRFKNQSISSFRLSFCFDRKHASNVGKWINFAAEKHLESLSLQFICTDESFSRLDCHYDEFYVISGSFLSRIPYLKNLHLDSCRLKLHSNFTLNRLKTLDLIYVHIEETGLQSILSRLSTIEWLQLRYCTNLPSKLCIGANLQCLSFLMVSNCPDVQEIELGAENLKTFEFVGKVALKCSFISTPNLERVYVSLTDRVNSGAAGLFKDLGNHIPSLKALFLRGEYPLINTLPKDPQLLFQSVLRLELYTRHDDLKVDAFMALPCLLKSFPLLEKLYLKMPYQTGARRNELPAVQFHANLKEIEFGYFGYCWVEYASYLLSCATGLERMVISRHQKGYVGCGKWTSLTDPMGKKESHRIYIALLGKAASPNVKVIIHYDSGLSPGGFYLI</sequence>
<organism evidence="2 3">
    <name type="scientific">Cuscuta campestris</name>
    <dbReference type="NCBI Taxonomy" id="132261"/>
    <lineage>
        <taxon>Eukaryota</taxon>
        <taxon>Viridiplantae</taxon>
        <taxon>Streptophyta</taxon>
        <taxon>Embryophyta</taxon>
        <taxon>Tracheophyta</taxon>
        <taxon>Spermatophyta</taxon>
        <taxon>Magnoliopsida</taxon>
        <taxon>eudicotyledons</taxon>
        <taxon>Gunneridae</taxon>
        <taxon>Pentapetalae</taxon>
        <taxon>asterids</taxon>
        <taxon>lamiids</taxon>
        <taxon>Solanales</taxon>
        <taxon>Convolvulaceae</taxon>
        <taxon>Cuscuteae</taxon>
        <taxon>Cuscuta</taxon>
        <taxon>Cuscuta subgen. Grammica</taxon>
        <taxon>Cuscuta sect. Cleistogrammica</taxon>
    </lineage>
</organism>
<dbReference type="Proteomes" id="UP000595140">
    <property type="component" value="Unassembled WGS sequence"/>
</dbReference>
<dbReference type="Pfam" id="PF12937">
    <property type="entry name" value="F-box-like"/>
    <property type="match status" value="1"/>
</dbReference>
<dbReference type="InterPro" id="IPR001810">
    <property type="entry name" value="F-box_dom"/>
</dbReference>
<dbReference type="InterPro" id="IPR055357">
    <property type="entry name" value="LRR_At1g61320_AtMIF1"/>
</dbReference>
<dbReference type="OrthoDB" id="1932213at2759"/>
<dbReference type="SUPFAM" id="SSF81383">
    <property type="entry name" value="F-box domain"/>
    <property type="match status" value="1"/>
</dbReference>
<dbReference type="AlphaFoldDB" id="A0A484NH86"/>
<dbReference type="SMART" id="SM00256">
    <property type="entry name" value="FBOX"/>
    <property type="match status" value="1"/>
</dbReference>
<evidence type="ECO:0000313" key="2">
    <source>
        <dbReference type="EMBL" id="VFR00310.1"/>
    </source>
</evidence>
<keyword evidence="3" id="KW-1185">Reference proteome</keyword>
<evidence type="ECO:0000313" key="3">
    <source>
        <dbReference type="Proteomes" id="UP000595140"/>
    </source>
</evidence>
<protein>
    <recommendedName>
        <fullName evidence="1">F-box domain-containing protein</fullName>
    </recommendedName>
</protein>
<proteinExistence type="predicted"/>
<dbReference type="Gene3D" id="1.20.1280.50">
    <property type="match status" value="1"/>
</dbReference>
<dbReference type="PANTHER" id="PTHR34145">
    <property type="entry name" value="OS02G0105600 PROTEIN"/>
    <property type="match status" value="1"/>
</dbReference>
<gene>
    <name evidence="2" type="ORF">CCAM_LOCUS42085</name>
</gene>
<dbReference type="Pfam" id="PF23622">
    <property type="entry name" value="LRR_At1g61320_AtMIF1"/>
    <property type="match status" value="1"/>
</dbReference>
<dbReference type="Gene3D" id="3.80.10.10">
    <property type="entry name" value="Ribonuclease Inhibitor"/>
    <property type="match status" value="1"/>
</dbReference>
<name>A0A484NH86_9ASTE</name>
<dbReference type="InterPro" id="IPR053781">
    <property type="entry name" value="F-box_AtFBL13-like"/>
</dbReference>
<dbReference type="CDD" id="cd22160">
    <property type="entry name" value="F-box_AtFBL13-like"/>
    <property type="match status" value="1"/>
</dbReference>
<dbReference type="SUPFAM" id="SSF52047">
    <property type="entry name" value="RNI-like"/>
    <property type="match status" value="1"/>
</dbReference>